<dbReference type="InterPro" id="IPR055768">
    <property type="entry name" value="DUF7344"/>
</dbReference>
<organism evidence="2 5">
    <name type="scientific">Natronoglomus mannanivorans</name>
    <dbReference type="NCBI Taxonomy" id="2979990"/>
    <lineage>
        <taxon>Archaea</taxon>
        <taxon>Methanobacteriati</taxon>
        <taxon>Methanobacteriota</taxon>
        <taxon>Stenosarchaea group</taxon>
        <taxon>Halobacteria</taxon>
        <taxon>Halobacteriales</taxon>
        <taxon>Natrialbaceae</taxon>
        <taxon>Natronoglomus</taxon>
    </lineage>
</organism>
<dbReference type="InterPro" id="IPR036388">
    <property type="entry name" value="WH-like_DNA-bd_sf"/>
</dbReference>
<accession>A0AAP3E1A6</accession>
<evidence type="ECO:0000313" key="5">
    <source>
        <dbReference type="Proteomes" id="UP001321018"/>
    </source>
</evidence>
<feature type="domain" description="DUF7344" evidence="1">
    <location>
        <begin position="15"/>
        <end position="90"/>
    </location>
</feature>
<protein>
    <recommendedName>
        <fullName evidence="1">DUF7344 domain-containing protein</fullName>
    </recommendedName>
</protein>
<evidence type="ECO:0000259" key="1">
    <source>
        <dbReference type="Pfam" id="PF24035"/>
    </source>
</evidence>
<dbReference type="AlphaFoldDB" id="A0AAP3E1A6"/>
<evidence type="ECO:0000313" key="2">
    <source>
        <dbReference type="EMBL" id="MCU4740884.1"/>
    </source>
</evidence>
<keyword evidence="4" id="KW-1185">Reference proteome</keyword>
<sequence length="121" mass="13953">MPDDRSLDVDTCCGLLSSWRRRYLLTQLRDRDRVTIDRLARRIAALEQDTTRDAVSEDARDSVVVSLVHNHLPRLADHGVVEYDPRNGDIVPDTAFEELERYLERLEDEAERDLTPKSSCS</sequence>
<dbReference type="Proteomes" id="UP001321018">
    <property type="component" value="Unassembled WGS sequence"/>
</dbReference>
<proteinExistence type="predicted"/>
<dbReference type="Gene3D" id="1.10.10.10">
    <property type="entry name" value="Winged helix-like DNA-binding domain superfamily/Winged helix DNA-binding domain"/>
    <property type="match status" value="1"/>
</dbReference>
<name>A0AAP3E1A6_9EURY</name>
<evidence type="ECO:0000313" key="3">
    <source>
        <dbReference type="EMBL" id="MCU4972470.1"/>
    </source>
</evidence>
<dbReference type="Proteomes" id="UP001320972">
    <property type="component" value="Unassembled WGS sequence"/>
</dbReference>
<gene>
    <name evidence="3" type="ORF">OB955_06925</name>
    <name evidence="2" type="ORF">OB960_05650</name>
</gene>
<dbReference type="EMBL" id="JAOPKA010000002">
    <property type="protein sequence ID" value="MCU4740884.1"/>
    <property type="molecule type" value="Genomic_DNA"/>
</dbReference>
<dbReference type="EMBL" id="JAOPKB010000003">
    <property type="protein sequence ID" value="MCU4972470.1"/>
    <property type="molecule type" value="Genomic_DNA"/>
</dbReference>
<dbReference type="RefSeq" id="WP_338002721.1">
    <property type="nucleotide sequence ID" value="NZ_JAOPKA010000002.1"/>
</dbReference>
<dbReference type="Pfam" id="PF24035">
    <property type="entry name" value="DUF7344"/>
    <property type="match status" value="1"/>
</dbReference>
<evidence type="ECO:0000313" key="4">
    <source>
        <dbReference type="Proteomes" id="UP001320972"/>
    </source>
</evidence>
<comment type="caution">
    <text evidence="2">The sequence shown here is derived from an EMBL/GenBank/DDBJ whole genome shotgun (WGS) entry which is preliminary data.</text>
</comment>
<reference evidence="2 4" key="1">
    <citation type="submission" date="2022-09" db="EMBL/GenBank/DDBJ databases">
        <title>Enrichment on poylsaccharides allowed isolation of novel metabolic and taxonomic groups of Haloarchaea.</title>
        <authorList>
            <person name="Sorokin D.Y."/>
            <person name="Elcheninov A.G."/>
            <person name="Khizhniak T.V."/>
            <person name="Kolganova T.V."/>
            <person name="Kublanov I.V."/>
        </authorList>
    </citation>
    <scope>NUCLEOTIDE SEQUENCE</scope>
    <source>
        <strain evidence="3 4">AArc-m2/3/4</strain>
        <strain evidence="2">AArc-xg1-1</strain>
    </source>
</reference>